<feature type="region of interest" description="Disordered" evidence="17">
    <location>
        <begin position="107"/>
        <end position="142"/>
    </location>
</feature>
<feature type="region of interest" description="Disordered" evidence="17">
    <location>
        <begin position="263"/>
        <end position="298"/>
    </location>
</feature>
<feature type="region of interest" description="Disordered" evidence="17">
    <location>
        <begin position="1312"/>
        <end position="1403"/>
    </location>
</feature>
<feature type="compositionally biased region" description="Polar residues" evidence="17">
    <location>
        <begin position="27"/>
        <end position="40"/>
    </location>
</feature>
<dbReference type="PROSITE" id="PS50097">
    <property type="entry name" value="BTB"/>
    <property type="match status" value="1"/>
</dbReference>
<dbReference type="Pfam" id="PF09494">
    <property type="entry name" value="Slx4"/>
    <property type="match status" value="1"/>
</dbReference>
<evidence type="ECO:0000256" key="14">
    <source>
        <dbReference type="ARBA" id="ARBA00029496"/>
    </source>
</evidence>
<dbReference type="STRING" id="30732.ENSOMEP00000024671"/>
<dbReference type="KEGG" id="oml:112137477"/>
<dbReference type="InterPro" id="IPR000210">
    <property type="entry name" value="BTB/POZ_dom"/>
</dbReference>
<dbReference type="PANTHER" id="PTHR21541:SF3">
    <property type="entry name" value="STRUCTURE-SPECIFIC ENDONUCLEASE SUBUNIT SLX4"/>
    <property type="match status" value="1"/>
</dbReference>
<keyword evidence="13" id="KW-0539">Nucleus</keyword>
<dbReference type="OrthoDB" id="5576441at2759"/>
<evidence type="ECO:0000256" key="10">
    <source>
        <dbReference type="ARBA" id="ARBA00022843"/>
    </source>
</evidence>
<feature type="region of interest" description="Disordered" evidence="17">
    <location>
        <begin position="728"/>
        <end position="1146"/>
    </location>
</feature>
<keyword evidence="3" id="KW-1017">Isopeptide bond</keyword>
<evidence type="ECO:0000256" key="1">
    <source>
        <dbReference type="ARBA" id="ARBA00004123"/>
    </source>
</evidence>
<evidence type="ECO:0000256" key="13">
    <source>
        <dbReference type="ARBA" id="ARBA00023242"/>
    </source>
</evidence>
<dbReference type="GO" id="GO:0008270">
    <property type="term" value="F:zinc ion binding"/>
    <property type="evidence" value="ECO:0007669"/>
    <property type="project" value="UniProtKB-KW"/>
</dbReference>
<feature type="region of interest" description="Disordered" evidence="17">
    <location>
        <begin position="1160"/>
        <end position="1283"/>
    </location>
</feature>
<keyword evidence="20" id="KW-1185">Reference proteome</keyword>
<feature type="compositionally biased region" description="Basic and acidic residues" evidence="17">
    <location>
        <begin position="734"/>
        <end position="744"/>
    </location>
</feature>
<keyword evidence="5" id="KW-0479">Metal-binding</keyword>
<keyword evidence="11" id="KW-0233">DNA recombination</keyword>
<evidence type="ECO:0000313" key="20">
    <source>
        <dbReference type="Proteomes" id="UP000261560"/>
    </source>
</evidence>
<keyword evidence="8" id="KW-0863">Zinc-finger</keyword>
<dbReference type="SMART" id="SM00225">
    <property type="entry name" value="BTB"/>
    <property type="match status" value="1"/>
</dbReference>
<keyword evidence="6" id="KW-0677">Repeat</keyword>
<name>A0A3B3D482_ORYME</name>
<evidence type="ECO:0000313" key="19">
    <source>
        <dbReference type="Ensembl" id="ENSOMEP00000024671.1"/>
    </source>
</evidence>
<dbReference type="GO" id="GO:0006260">
    <property type="term" value="P:DNA replication"/>
    <property type="evidence" value="ECO:0007669"/>
    <property type="project" value="InterPro"/>
</dbReference>
<keyword evidence="9" id="KW-0862">Zinc</keyword>
<comment type="subcellular location">
    <subcellularLocation>
        <location evidence="1">Nucleus</location>
    </subcellularLocation>
</comment>
<dbReference type="GO" id="GO:0033557">
    <property type="term" value="C:Slx1-Slx4 complex"/>
    <property type="evidence" value="ECO:0007669"/>
    <property type="project" value="InterPro"/>
</dbReference>
<dbReference type="Gene3D" id="3.30.710.10">
    <property type="entry name" value="Potassium Channel Kv1.1, Chain A"/>
    <property type="match status" value="1"/>
</dbReference>
<dbReference type="PANTHER" id="PTHR21541">
    <property type="entry name" value="BTB POZ DOMAIN CONTAINING 12"/>
    <property type="match status" value="1"/>
</dbReference>
<evidence type="ECO:0000256" key="15">
    <source>
        <dbReference type="ARBA" id="ARBA00064578"/>
    </source>
</evidence>
<dbReference type="RefSeq" id="XP_024115582.1">
    <property type="nucleotide sequence ID" value="XM_024259814.2"/>
</dbReference>
<dbReference type="PaxDb" id="30732-ENSOMEP00000024671"/>
<feature type="region of interest" description="Disordered" evidence="17">
    <location>
        <begin position="458"/>
        <end position="495"/>
    </location>
</feature>
<keyword evidence="7" id="KW-0227">DNA damage</keyword>
<feature type="compositionally biased region" description="Low complexity" evidence="17">
    <location>
        <begin position="827"/>
        <end position="837"/>
    </location>
</feature>
<keyword evidence="12" id="KW-0234">DNA repair</keyword>
<feature type="compositionally biased region" description="Polar residues" evidence="17">
    <location>
        <begin position="1365"/>
        <end position="1377"/>
    </location>
</feature>
<dbReference type="Proteomes" id="UP000261560">
    <property type="component" value="Unplaced"/>
</dbReference>
<dbReference type="CTD" id="84464"/>
<proteinExistence type="inferred from homology"/>
<organism evidence="19 20">
    <name type="scientific">Oryzias melastigma</name>
    <name type="common">Marine medaka</name>
    <dbReference type="NCBI Taxonomy" id="30732"/>
    <lineage>
        <taxon>Eukaryota</taxon>
        <taxon>Metazoa</taxon>
        <taxon>Chordata</taxon>
        <taxon>Craniata</taxon>
        <taxon>Vertebrata</taxon>
        <taxon>Euteleostomi</taxon>
        <taxon>Actinopterygii</taxon>
        <taxon>Neopterygii</taxon>
        <taxon>Teleostei</taxon>
        <taxon>Neoteleostei</taxon>
        <taxon>Acanthomorphata</taxon>
        <taxon>Ovalentaria</taxon>
        <taxon>Atherinomorphae</taxon>
        <taxon>Beloniformes</taxon>
        <taxon>Adrianichthyidae</taxon>
        <taxon>Oryziinae</taxon>
        <taxon>Oryzias</taxon>
    </lineage>
</organism>
<feature type="region of interest" description="Disordered" evidence="17">
    <location>
        <begin position="1477"/>
        <end position="1506"/>
    </location>
</feature>
<feature type="compositionally biased region" description="Polar residues" evidence="17">
    <location>
        <begin position="475"/>
        <end position="484"/>
    </location>
</feature>
<feature type="domain" description="BTB" evidence="18">
    <location>
        <begin position="592"/>
        <end position="666"/>
    </location>
</feature>
<evidence type="ECO:0000256" key="2">
    <source>
        <dbReference type="ARBA" id="ARBA00006661"/>
    </source>
</evidence>
<evidence type="ECO:0000256" key="4">
    <source>
        <dbReference type="ARBA" id="ARBA00022553"/>
    </source>
</evidence>
<dbReference type="CDD" id="cd22999">
    <property type="entry name" value="SAP_SLX4"/>
    <property type="match status" value="1"/>
</dbReference>
<reference evidence="19" key="2">
    <citation type="submission" date="2025-09" db="UniProtKB">
        <authorList>
            <consortium name="Ensembl"/>
        </authorList>
    </citation>
    <scope>IDENTIFICATION</scope>
</reference>
<dbReference type="GO" id="GO:0000712">
    <property type="term" value="P:resolution of meiotic recombination intermediates"/>
    <property type="evidence" value="ECO:0007669"/>
    <property type="project" value="TreeGrafter"/>
</dbReference>
<feature type="compositionally biased region" description="Polar residues" evidence="17">
    <location>
        <begin position="1165"/>
        <end position="1178"/>
    </location>
</feature>
<dbReference type="SUPFAM" id="SSF54695">
    <property type="entry name" value="POZ domain"/>
    <property type="match status" value="1"/>
</dbReference>
<keyword evidence="4" id="KW-0597">Phosphoprotein</keyword>
<comment type="subunit">
    <text evidence="15">Forms a heterodimer with SLX1A/GIYD1. Interacts with ERCC4/XPF; catalytic subunit of the ERCC4-ERCC1 endonuclease. Interacts with MUS81; catalytic subunit of the MUS81-EME1 endonuclease. Interacts with MSH2; component of the MSH2-MSH3 mismatch repair complex. Interacts with TERF2-TERF2IP. Interacts with PLK1 and SLX4IP.</text>
</comment>
<feature type="compositionally biased region" description="Basic and acidic residues" evidence="17">
    <location>
        <begin position="775"/>
        <end position="786"/>
    </location>
</feature>
<feature type="compositionally biased region" description="Basic and acidic residues" evidence="17">
    <location>
        <begin position="858"/>
        <end position="879"/>
    </location>
</feature>
<feature type="compositionally biased region" description="Low complexity" evidence="17">
    <location>
        <begin position="845"/>
        <end position="855"/>
    </location>
</feature>
<dbReference type="GeneID" id="112137477"/>
<feature type="compositionally biased region" description="Acidic residues" evidence="17">
    <location>
        <begin position="763"/>
        <end position="774"/>
    </location>
</feature>
<dbReference type="GO" id="GO:0090656">
    <property type="term" value="P:t-circle formation"/>
    <property type="evidence" value="ECO:0007669"/>
    <property type="project" value="UniProtKB-ARBA"/>
</dbReference>
<dbReference type="Pfam" id="PF00651">
    <property type="entry name" value="BTB"/>
    <property type="match status" value="1"/>
</dbReference>
<accession>A0A3B3D482</accession>
<dbReference type="InterPro" id="IPR018574">
    <property type="entry name" value="Structure-sp_endonuc_su_Slx4"/>
</dbReference>
<evidence type="ECO:0000256" key="6">
    <source>
        <dbReference type="ARBA" id="ARBA00022737"/>
    </source>
</evidence>
<feature type="region of interest" description="Disordered" evidence="17">
    <location>
        <begin position="554"/>
        <end position="573"/>
    </location>
</feature>
<feature type="compositionally biased region" description="Low complexity" evidence="17">
    <location>
        <begin position="133"/>
        <end position="142"/>
    </location>
</feature>
<evidence type="ECO:0000256" key="7">
    <source>
        <dbReference type="ARBA" id="ARBA00022763"/>
    </source>
</evidence>
<feature type="compositionally biased region" description="Acidic residues" evidence="17">
    <location>
        <begin position="745"/>
        <end position="754"/>
    </location>
</feature>
<dbReference type="FunFam" id="3.30.710.10:FF:000116">
    <property type="entry name" value="SLX4 structure-specific endonuclease subunit"/>
    <property type="match status" value="1"/>
</dbReference>
<evidence type="ECO:0000256" key="16">
    <source>
        <dbReference type="ARBA" id="ARBA00076095"/>
    </source>
</evidence>
<evidence type="ECO:0000256" key="9">
    <source>
        <dbReference type="ARBA" id="ARBA00022833"/>
    </source>
</evidence>
<feature type="compositionally biased region" description="Basic and acidic residues" evidence="17">
    <location>
        <begin position="554"/>
        <end position="569"/>
    </location>
</feature>
<evidence type="ECO:0000256" key="11">
    <source>
        <dbReference type="ARBA" id="ARBA00023172"/>
    </source>
</evidence>
<comment type="similarity">
    <text evidence="2">Belongs to the SLX4 family.</text>
</comment>
<feature type="compositionally biased region" description="Low complexity" evidence="17">
    <location>
        <begin position="1060"/>
        <end position="1100"/>
    </location>
</feature>
<dbReference type="Ensembl" id="ENSOMET00000009077.1">
    <property type="protein sequence ID" value="ENSOMEP00000024671.1"/>
    <property type="gene ID" value="ENSOMEG00000005451.1"/>
</dbReference>
<feature type="compositionally biased region" description="Basic and acidic residues" evidence="17">
    <location>
        <begin position="42"/>
        <end position="52"/>
    </location>
</feature>
<reference evidence="19" key="1">
    <citation type="submission" date="2025-08" db="UniProtKB">
        <authorList>
            <consortium name="Ensembl"/>
        </authorList>
    </citation>
    <scope>IDENTIFICATION</scope>
</reference>
<evidence type="ECO:0000259" key="18">
    <source>
        <dbReference type="PROSITE" id="PS50097"/>
    </source>
</evidence>
<keyword evidence="10" id="KW-0832">Ubl conjugation</keyword>
<evidence type="ECO:0000256" key="5">
    <source>
        <dbReference type="ARBA" id="ARBA00022723"/>
    </source>
</evidence>
<dbReference type="OMA" id="TKGPRHQ"/>
<evidence type="ECO:0000256" key="3">
    <source>
        <dbReference type="ARBA" id="ARBA00022499"/>
    </source>
</evidence>
<evidence type="ECO:0000256" key="12">
    <source>
        <dbReference type="ARBA" id="ARBA00023204"/>
    </source>
</evidence>
<dbReference type="GO" id="GO:0006281">
    <property type="term" value="P:DNA repair"/>
    <property type="evidence" value="ECO:0007669"/>
    <property type="project" value="UniProtKB-KW"/>
</dbReference>
<dbReference type="GO" id="GO:0032206">
    <property type="term" value="P:positive regulation of telomere maintenance"/>
    <property type="evidence" value="ECO:0007669"/>
    <property type="project" value="UniProtKB-ARBA"/>
</dbReference>
<dbReference type="InterPro" id="IPR011333">
    <property type="entry name" value="SKP1/BTB/POZ_sf"/>
</dbReference>
<feature type="compositionally biased region" description="Polar residues" evidence="17">
    <location>
        <begin position="1212"/>
        <end position="1231"/>
    </location>
</feature>
<feature type="region of interest" description="Disordered" evidence="17">
    <location>
        <begin position="1"/>
        <end position="88"/>
    </location>
</feature>
<feature type="compositionally biased region" description="Low complexity" evidence="17">
    <location>
        <begin position="932"/>
        <end position="967"/>
    </location>
</feature>
<evidence type="ECO:0000256" key="17">
    <source>
        <dbReference type="SAM" id="MobiDB-lite"/>
    </source>
</evidence>
<feature type="compositionally biased region" description="Polar residues" evidence="17">
    <location>
        <begin position="792"/>
        <end position="817"/>
    </location>
</feature>
<evidence type="ECO:0000256" key="8">
    <source>
        <dbReference type="ARBA" id="ARBA00022771"/>
    </source>
</evidence>
<feature type="compositionally biased region" description="Low complexity" evidence="17">
    <location>
        <begin position="980"/>
        <end position="991"/>
    </location>
</feature>
<sequence length="1506" mass="163181">MDDSDQDFVDFSSKLLKRFRKKPGEATKQSRTADRPTSGQRCVKEQRGRTPEEDSDGDGEEEDREEEVTFRGGPQGSGDAASASLSAAKHLRAKDKVLLQMQKFKRSSPLKMGVSQAKPCRAAPDPPRQEQDGGASLSSGSCAAGLEGDEALALRLQLQMDQEAAEAQAADLEDGGLFFCQICQRDLSHMNPEGRTHHLNRCLDESEATRPAPSLSSGGPDCPICGKKFKSQKSCWAHLKRCSSDMGVSAAVLLQALQGRAQEGLSAASTVTETAGTKRKSSSKSNLPVRKKFRRKKEPLDEETMVALALSTSLLETEKVQQQKEEESEAASSHCAAAEVLKWRSDGGRGRGKKRKAPAPRPPPLLLVQDAEMVSARLQERVAALLLRCRAPSPPTPTRQPSTLSGWTGDAPLWRESALSVEGCAGLPFFCVAELQEFFTPSGSIKTPSIACIKPHAVGQGPPATESHASAPPLCSQNASLSSTPPTPRTGELSVGSQALRDLMELAEDGMTLTQYGYSAGVQHVSGFIQEDSEQQVEICSSLLAETGDSHIQEERMAAQSGEERDAHSHHPAALSRLSADLSGMVNNPQLSDVQLQVDSGEVYHAHSFMVYARCPLLAEMLHESGFRVQEEGLPAAQRVVLSDVPGQAVFVLLQYLYTAQCCVPAALQPHMLELASRFDLQELQQLCVLPPEDATMKEREENEHHTDQAFLDLLRSMWNEDEDAAADLEEGGGDGKREISEERMNEEELEEIYEFAATQKQEEEESEDVEEQEEAHSLEPRKSFIEESDQSSDGCGSKTQTVQEREPSSTSQLRWTQSRKRDGSDGPFLQSSGSSLSPPPRIFSLPGPGLSPGPVDGVREDQTDASPDRIRPLQKEEPDFIVLSDSDDEKHDAPDKSYTQIQSRRDSLESGPPEGSPEVSWLTFTPVQAGRSSMSSSTQTRSSMCRTKLFSRADSSAAFSSPVSSSGIKLPTCNSPQDVSVSSSRSCVSSLKQNRVRPRSLGPEVSSEEKQPHTRGSALPDPQPCISTPLQTDHHHQPADLPAASPLHADIISQRRSSHVSPQSASSSSSCVRGGPSPHKLSPSPSRRPPSESSSWDSPGVRVQAEAGSDADAEQEAGRRQSGESSGQQSFTDEPPIAYDDSWGLDVCEEADPACFSLRLEDGSGSSLQEASRTSSVLPAGHRDPPEAGGSTSNSVRQSPPPPRSRHSPHDPTNPTSPESHGSLLDSQLWDSWREEEEELPLSQRVNPEQHLKTPASSHRKRRGSVVPITPMPSFSDMDTPELKGKLNRFGVRPLPKRQMILKLKEIHQYTHQLASSDSEEDTPPQREEPPSVSCHQTGKFKEPRAPAAAPPVKPRHGADAGQLSASQGSNTSSAACSDESERSNQEFLVSSDGDSDSDGCISSSQAATRLQDRLHAVRNFILSHSELYCRILQYQPLVLSRLQEQLKAAGIRLGAAKLMDYLDSQCITFTTAKPGQPAPGRCRGNRTGGGAKAASRKKAATDNP</sequence>
<dbReference type="GeneTree" id="ENSGT00390000014091"/>
<feature type="compositionally biased region" description="Acidic residues" evidence="17">
    <location>
        <begin position="53"/>
        <end position="66"/>
    </location>
</feature>
<protein>
    <recommendedName>
        <fullName evidence="14">Structure-specific endonuclease subunit SLX4</fullName>
    </recommendedName>
    <alternativeName>
        <fullName evidence="16">BTB/POZ domain-containing protein 12</fullName>
    </alternativeName>
</protein>